<comment type="function">
    <text evidence="1">Catalyzes both the phosphorylation of dihydroxyacetone and of glyceraldehyde.</text>
</comment>
<protein>
    <recommendedName>
        <fullName evidence="15">Dihydroxyacetone kinase</fullName>
    </recommendedName>
</protein>
<keyword evidence="14" id="KW-1185">Reference proteome</keyword>
<dbReference type="Pfam" id="PF02733">
    <property type="entry name" value="Dak1"/>
    <property type="match status" value="1"/>
</dbReference>
<dbReference type="PROSITE" id="PS51480">
    <property type="entry name" value="DHAL"/>
    <property type="match status" value="1"/>
</dbReference>
<keyword evidence="5" id="KW-0547">Nucleotide-binding</keyword>
<dbReference type="InterPro" id="IPR012734">
    <property type="entry name" value="DhaK_ATP"/>
</dbReference>
<dbReference type="InterPro" id="IPR004007">
    <property type="entry name" value="DhaL_dom"/>
</dbReference>
<feature type="domain" description="DhaL" evidence="11">
    <location>
        <begin position="391"/>
        <end position="591"/>
    </location>
</feature>
<dbReference type="PANTHER" id="PTHR28629">
    <property type="entry name" value="TRIOKINASE/FMN CYCLASE"/>
    <property type="match status" value="1"/>
</dbReference>
<dbReference type="SUPFAM" id="SSF101473">
    <property type="entry name" value="DhaL-like"/>
    <property type="match status" value="1"/>
</dbReference>
<evidence type="ECO:0000259" key="12">
    <source>
        <dbReference type="PROSITE" id="PS51481"/>
    </source>
</evidence>
<evidence type="ECO:0000256" key="2">
    <source>
        <dbReference type="ARBA" id="ARBA00004778"/>
    </source>
</evidence>
<dbReference type="EMBL" id="JAZAVK010000003">
    <property type="protein sequence ID" value="KAK7432825.1"/>
    <property type="molecule type" value="Genomic_DNA"/>
</dbReference>
<dbReference type="InterPro" id="IPR036117">
    <property type="entry name" value="DhaL_dom_sf"/>
</dbReference>
<evidence type="ECO:0000256" key="5">
    <source>
        <dbReference type="ARBA" id="ARBA00022741"/>
    </source>
</evidence>
<dbReference type="Proteomes" id="UP001498421">
    <property type="component" value="Unassembled WGS sequence"/>
</dbReference>
<comment type="similarity">
    <text evidence="3">Belongs to the dihydroxyacetone kinase (DAK) family.</text>
</comment>
<evidence type="ECO:0000256" key="6">
    <source>
        <dbReference type="ARBA" id="ARBA00022777"/>
    </source>
</evidence>
<sequence>MSDKHYFPETAANQLVPRALRALVRATPHLSLLDADRVIYNNQHDPARVAIVGGGGSGHEPAWASYVGAGLLSGAACGDIFASPSTKQVLAAMAATPSEQGIILVITNYTGDRLHFGLAAERARASGLSPEVVVLPATDDVSIPRSRVRVGRRGLAGHVLTLKAVGAAAQAKYSFKRCVDISKAVNDSLVTIGSALDHCHVPGRQAHETVDKDVCVVGAGIHNEPGAEHVSPFPSVESLIDHCLKRLCDPNDKERAFISFENKDDKVILLINNYGGLSNLELGALADEVITQLESSWNISPVKIYCGTFETSLNGPGFSISLSNVSQAAREANMPLHELLDLIGSPTAAPAWPNSPPLSIDSSKVSTTNTKKVVDMQPSISPEADIKIAPALLDAVLRRGCEAAIAAEPKLTEWDMVMGDGDCGEAVKGVSAAILAFLDGPSSIAASGSIFTALFAILQAVDDMGGTLGAILGILLSAFASELQKAPALRDGLSPVLYSVALAAATESLKHYTAAREGDRTVMDVLLPFAETFARSNDFSGAVAVAADKAEASRYLKPQFGRATYVGEDKEQELPDPGAWALFEFLQGIESGLKQ</sequence>
<evidence type="ECO:0000256" key="3">
    <source>
        <dbReference type="ARBA" id="ARBA00008757"/>
    </source>
</evidence>
<evidence type="ECO:0000256" key="10">
    <source>
        <dbReference type="ARBA" id="ARBA00048898"/>
    </source>
</evidence>
<dbReference type="InterPro" id="IPR004006">
    <property type="entry name" value="DhaK_dom"/>
</dbReference>
<dbReference type="Gene3D" id="1.25.40.340">
    <property type="match status" value="1"/>
</dbReference>
<comment type="pathway">
    <text evidence="2">Polyol metabolism; glycerol fermentation; glycerone phosphate from glycerol (oxidative route): step 2/2.</text>
</comment>
<accession>A0ABR1IGQ3</accession>
<evidence type="ECO:0000313" key="13">
    <source>
        <dbReference type="EMBL" id="KAK7432825.1"/>
    </source>
</evidence>
<keyword evidence="8" id="KW-0067">ATP-binding</keyword>
<dbReference type="Gene3D" id="3.40.50.10440">
    <property type="entry name" value="Dihydroxyacetone kinase, domain 1"/>
    <property type="match status" value="1"/>
</dbReference>
<gene>
    <name evidence="13" type="ORF">QQZ08_000688</name>
</gene>
<comment type="catalytic activity">
    <reaction evidence="9">
        <text>D-glyceraldehyde + ATP = D-glyceraldehyde 3-phosphate + ADP + H(+)</text>
        <dbReference type="Rhea" id="RHEA:13941"/>
        <dbReference type="ChEBI" id="CHEBI:15378"/>
        <dbReference type="ChEBI" id="CHEBI:17378"/>
        <dbReference type="ChEBI" id="CHEBI:30616"/>
        <dbReference type="ChEBI" id="CHEBI:59776"/>
        <dbReference type="ChEBI" id="CHEBI:456216"/>
        <dbReference type="EC" id="2.7.1.28"/>
    </reaction>
</comment>
<keyword evidence="6" id="KW-0418">Kinase</keyword>
<dbReference type="InterPro" id="IPR050861">
    <property type="entry name" value="Dihydroxyacetone_Kinase"/>
</dbReference>
<evidence type="ECO:0000313" key="14">
    <source>
        <dbReference type="Proteomes" id="UP001498421"/>
    </source>
</evidence>
<feature type="domain" description="DhaK" evidence="12">
    <location>
        <begin position="11"/>
        <end position="352"/>
    </location>
</feature>
<evidence type="ECO:0000256" key="9">
    <source>
        <dbReference type="ARBA" id="ARBA00047974"/>
    </source>
</evidence>
<dbReference type="SUPFAM" id="SSF82549">
    <property type="entry name" value="DAK1/DegV-like"/>
    <property type="match status" value="1"/>
</dbReference>
<evidence type="ECO:0008006" key="15">
    <source>
        <dbReference type="Google" id="ProtNLM"/>
    </source>
</evidence>
<evidence type="ECO:0000259" key="11">
    <source>
        <dbReference type="PROSITE" id="PS51480"/>
    </source>
</evidence>
<comment type="caution">
    <text evidence="13">The sequence shown here is derived from an EMBL/GenBank/DDBJ whole genome shotgun (WGS) entry which is preliminary data.</text>
</comment>
<reference evidence="13 14" key="1">
    <citation type="journal article" date="2025" name="Microbiol. Resour. Announc.">
        <title>Draft genome sequences for Neonectria magnoliae and Neonectria punicea, canker pathogens of Liriodendron tulipifera and Acer saccharum in West Virginia.</title>
        <authorList>
            <person name="Petronek H.M."/>
            <person name="Kasson M.T."/>
            <person name="Metheny A.M."/>
            <person name="Stauder C.M."/>
            <person name="Lovett B."/>
            <person name="Lynch S.C."/>
            <person name="Garnas J.R."/>
            <person name="Kasson L.R."/>
            <person name="Stajich J.E."/>
        </authorList>
    </citation>
    <scope>NUCLEOTIDE SEQUENCE [LARGE SCALE GENOMIC DNA]</scope>
    <source>
        <strain evidence="13 14">NRRL 64651</strain>
    </source>
</reference>
<dbReference type="SMART" id="SM01120">
    <property type="entry name" value="Dak2"/>
    <property type="match status" value="1"/>
</dbReference>
<proteinExistence type="inferred from homology"/>
<name>A0ABR1IGQ3_9HYPO</name>
<organism evidence="13 14">
    <name type="scientific">Neonectria magnoliae</name>
    <dbReference type="NCBI Taxonomy" id="2732573"/>
    <lineage>
        <taxon>Eukaryota</taxon>
        <taxon>Fungi</taxon>
        <taxon>Dikarya</taxon>
        <taxon>Ascomycota</taxon>
        <taxon>Pezizomycotina</taxon>
        <taxon>Sordariomycetes</taxon>
        <taxon>Hypocreomycetidae</taxon>
        <taxon>Hypocreales</taxon>
        <taxon>Nectriaceae</taxon>
        <taxon>Neonectria</taxon>
    </lineage>
</organism>
<dbReference type="NCBIfam" id="TIGR02361">
    <property type="entry name" value="dak_ATP"/>
    <property type="match status" value="1"/>
</dbReference>
<dbReference type="PROSITE" id="PS51481">
    <property type="entry name" value="DHAK"/>
    <property type="match status" value="1"/>
</dbReference>
<dbReference type="PANTHER" id="PTHR28629:SF1">
    <property type="entry name" value="YALI0F01606P"/>
    <property type="match status" value="1"/>
</dbReference>
<evidence type="ECO:0000256" key="8">
    <source>
        <dbReference type="ARBA" id="ARBA00022840"/>
    </source>
</evidence>
<comment type="catalytic activity">
    <reaction evidence="10">
        <text>dihydroxyacetone + ATP = dihydroxyacetone phosphate + ADP + H(+)</text>
        <dbReference type="Rhea" id="RHEA:15773"/>
        <dbReference type="ChEBI" id="CHEBI:15378"/>
        <dbReference type="ChEBI" id="CHEBI:16016"/>
        <dbReference type="ChEBI" id="CHEBI:30616"/>
        <dbReference type="ChEBI" id="CHEBI:57642"/>
        <dbReference type="ChEBI" id="CHEBI:456216"/>
        <dbReference type="EC" id="2.7.1.29"/>
    </reaction>
</comment>
<dbReference type="Pfam" id="PF02734">
    <property type="entry name" value="Dak2"/>
    <property type="match status" value="1"/>
</dbReference>
<evidence type="ECO:0000256" key="7">
    <source>
        <dbReference type="ARBA" id="ARBA00022798"/>
    </source>
</evidence>
<evidence type="ECO:0000256" key="1">
    <source>
        <dbReference type="ARBA" id="ARBA00003264"/>
    </source>
</evidence>
<keyword evidence="4" id="KW-0808">Transferase</keyword>
<keyword evidence="7" id="KW-0319">Glycerol metabolism</keyword>
<dbReference type="Gene3D" id="3.30.1180.20">
    <property type="entry name" value="Dihydroxyacetone kinase, domain 2"/>
    <property type="match status" value="1"/>
</dbReference>
<evidence type="ECO:0000256" key="4">
    <source>
        <dbReference type="ARBA" id="ARBA00022679"/>
    </source>
</evidence>